<dbReference type="SUPFAM" id="SSF75553">
    <property type="entry name" value="Smc hinge domain"/>
    <property type="match status" value="1"/>
</dbReference>
<dbReference type="Gene3D" id="1.10.287.1490">
    <property type="match status" value="1"/>
</dbReference>
<organism evidence="9 10">
    <name type="scientific">Caminicella sporogenes DSM 14501</name>
    <dbReference type="NCBI Taxonomy" id="1121266"/>
    <lineage>
        <taxon>Bacteria</taxon>
        <taxon>Bacillati</taxon>
        <taxon>Bacillota</taxon>
        <taxon>Clostridia</taxon>
        <taxon>Peptostreptococcales</taxon>
        <taxon>Caminicellaceae</taxon>
        <taxon>Caminicella</taxon>
    </lineage>
</organism>
<comment type="function">
    <text evidence="7">Required for chromosome condensation and partitioning.</text>
</comment>
<keyword evidence="3 7" id="KW-0547">Nucleotide-binding</keyword>
<dbReference type="Gene3D" id="3.30.70.1620">
    <property type="match status" value="1"/>
</dbReference>
<sequence>MYLKKLEIYGFKSFADKIEIDFKKGITGIVGPNGSGKSNIIDAVRWVLGEQSAKTLRGSKMEDVIFNGTSHRRPLGMAEVSLSFDNSDKLLPIDYSEVTITRRIYRSGESEYLINKTPCRLKDIKELLMDTGIGIDGYSLIGQGQIDSILSSKTEDRRQIFEEAAGIVKYKARKAEAEKKLENTYQNIVRINDIIGELESRVKPLKQQSEKAKKYLELSEKLKDLELNLFLNEIEQTENKLKAEQKQLNIVENQLNNYLKNRKNLIEKQEKIQLMIDNIENEIKKMKSNYFEISSTIKKLEGDKILYNEKIQNTENNVIRISKEINELELQKNVLNKQLENLLNERENLEKNIRESTENLKLETEKYKSSTSSLNEDELFIENLKSEVIEILNKISSTKSEISSMSSIKESILKRIRKIQEDNRELKEREDSLNFDIQTLDEELKNINKSILQKQDKKNDFQNRRDELLNKYNNLLVSFEEKKNSLNKCISEKKLLEEMDKSYEGFNSSVKKTLEICKKSNIGNGIHGVVAELMTIPRGLEIAMEVALGYSMQYIVCNKQEEAKRVIKYLKENSIGRVTFLPLSNIYIKNNKGDKVLNFKKLSGVIGRANELINFDKKYERLFEYLLGKVIIVDNIDTAIEISKIIKTYKIVTVDGDVINPSGTITGGSYKAKGINVFIRKRKIEDLNDEIEKLSNTINSYSEKISTYKIELEKLEKKINLNHEEIERLKMLLFKKENSYTYLKNELNNIKSNKSNLKSEYDELSSDLKDIEMSIEKKRHNIEVLEKQNLKLQNDINKKLECISKSHRDLENVKEKITTLKVTLASLNEKKENIIAEINRINNSIKTCDDDKLSRKEELTCLEKSKKDYSAKLKEIELLINDNNVLFKQLEYNINKYDSEKTDLLKENKILVDEIKSINKAINELKESLHKIEVRKTRFELQRDSIVKKIWEKYELSLTDAIKYKKEIEDYSDILEKIKYIKGEIKGLGQVNINSIKEYEELIERYDFLKNQKEDLIKAKESLNKVIVELESTMNKQFLDSFNKINESFSIIFNKLFNGGRAKLILEDKSNVLESNIEIIAQPPGKKLQNLNLLSGGEKALTAIALLFSILKTKPTPFCILDEIEAALDDANIYRFADFLKEFSKNSQFIIITHRKGTMEIIDYLYGVTMQEYGVSKVVSVKLTEKAS</sequence>
<keyword evidence="5 7" id="KW-0175">Coiled coil</keyword>
<dbReference type="InterPro" id="IPR011890">
    <property type="entry name" value="SMC_prok"/>
</dbReference>
<dbReference type="NCBIfam" id="TIGR02168">
    <property type="entry name" value="SMC_prok_B"/>
    <property type="match status" value="1"/>
</dbReference>
<feature type="binding site" evidence="7">
    <location>
        <begin position="32"/>
        <end position="39"/>
    </location>
    <ligand>
        <name>ATP</name>
        <dbReference type="ChEBI" id="CHEBI:30616"/>
    </ligand>
</feature>
<feature type="domain" description="SMC hinge" evidence="8">
    <location>
        <begin position="524"/>
        <end position="643"/>
    </location>
</feature>
<dbReference type="GO" id="GO:0005694">
    <property type="term" value="C:chromosome"/>
    <property type="evidence" value="ECO:0007669"/>
    <property type="project" value="InterPro"/>
</dbReference>
<dbReference type="EMBL" id="FRAJ01000003">
    <property type="protein sequence ID" value="SHJ69749.1"/>
    <property type="molecule type" value="Genomic_DNA"/>
</dbReference>
<dbReference type="CDD" id="cd03278">
    <property type="entry name" value="ABC_SMC_barmotin"/>
    <property type="match status" value="2"/>
</dbReference>
<reference evidence="9 10" key="1">
    <citation type="submission" date="2016-11" db="EMBL/GenBank/DDBJ databases">
        <authorList>
            <person name="Jaros S."/>
            <person name="Januszkiewicz K."/>
            <person name="Wedrychowicz H."/>
        </authorList>
    </citation>
    <scope>NUCLEOTIDE SEQUENCE [LARGE SCALE GENOMIC DNA]</scope>
    <source>
        <strain evidence="9 10">DSM 14501</strain>
    </source>
</reference>
<evidence type="ECO:0000256" key="2">
    <source>
        <dbReference type="ARBA" id="ARBA00022490"/>
    </source>
</evidence>
<dbReference type="InterPro" id="IPR010935">
    <property type="entry name" value="SMC_hinge"/>
</dbReference>
<name>A0A1M6LEW3_9FIRM</name>
<dbReference type="GO" id="GO:0030261">
    <property type="term" value="P:chromosome condensation"/>
    <property type="evidence" value="ECO:0007669"/>
    <property type="project" value="InterPro"/>
</dbReference>
<dbReference type="GO" id="GO:0005524">
    <property type="term" value="F:ATP binding"/>
    <property type="evidence" value="ECO:0007669"/>
    <property type="project" value="UniProtKB-UniRule"/>
</dbReference>
<dbReference type="InterPro" id="IPR003395">
    <property type="entry name" value="RecF/RecN/SMC_N"/>
</dbReference>
<dbReference type="GO" id="GO:0005737">
    <property type="term" value="C:cytoplasm"/>
    <property type="evidence" value="ECO:0007669"/>
    <property type="project" value="UniProtKB-SubCell"/>
</dbReference>
<comment type="subcellular location">
    <subcellularLocation>
        <location evidence="1 7">Cytoplasm</location>
    </subcellularLocation>
</comment>
<feature type="coiled-coil region" evidence="7">
    <location>
        <begin position="684"/>
        <end position="942"/>
    </location>
</feature>
<evidence type="ECO:0000259" key="8">
    <source>
        <dbReference type="SMART" id="SM00968"/>
    </source>
</evidence>
<dbReference type="PANTHER" id="PTHR43977">
    <property type="entry name" value="STRUCTURAL MAINTENANCE OF CHROMOSOMES PROTEIN 3"/>
    <property type="match status" value="1"/>
</dbReference>
<dbReference type="GO" id="GO:0003677">
    <property type="term" value="F:DNA binding"/>
    <property type="evidence" value="ECO:0007669"/>
    <property type="project" value="UniProtKB-UniRule"/>
</dbReference>
<dbReference type="SUPFAM" id="SSF52540">
    <property type="entry name" value="P-loop containing nucleoside triphosphate hydrolases"/>
    <property type="match status" value="1"/>
</dbReference>
<dbReference type="Gene3D" id="1.20.1060.20">
    <property type="match status" value="1"/>
</dbReference>
<keyword evidence="2 7" id="KW-0963">Cytoplasm</keyword>
<comment type="subunit">
    <text evidence="7">Homodimer.</text>
</comment>
<evidence type="ECO:0000256" key="7">
    <source>
        <dbReference type="HAMAP-Rule" id="MF_01894"/>
    </source>
</evidence>
<dbReference type="PIRSF" id="PIRSF005719">
    <property type="entry name" value="SMC"/>
    <property type="match status" value="1"/>
</dbReference>
<evidence type="ECO:0000313" key="9">
    <source>
        <dbReference type="EMBL" id="SHJ69749.1"/>
    </source>
</evidence>
<dbReference type="Proteomes" id="UP000184082">
    <property type="component" value="Unassembled WGS sequence"/>
</dbReference>
<evidence type="ECO:0000256" key="4">
    <source>
        <dbReference type="ARBA" id="ARBA00022840"/>
    </source>
</evidence>
<evidence type="ECO:0000313" key="10">
    <source>
        <dbReference type="Proteomes" id="UP000184082"/>
    </source>
</evidence>
<dbReference type="RefSeq" id="WP_072965505.1">
    <property type="nucleotide sequence ID" value="NZ_FRAJ01000003.1"/>
</dbReference>
<comment type="domain">
    <text evidence="7">Contains large globular domains required for ATP hydrolysis at each terminus and a third globular domain forming a flexible hinge near the middle of the molecule. These domains are separated by coiled-coil structures.</text>
</comment>
<keyword evidence="6 7" id="KW-0238">DNA-binding</keyword>
<dbReference type="AlphaFoldDB" id="A0A1M6LEW3"/>
<evidence type="ECO:0000256" key="5">
    <source>
        <dbReference type="ARBA" id="ARBA00023054"/>
    </source>
</evidence>
<accession>A0A1M6LEW3</accession>
<comment type="similarity">
    <text evidence="7">Belongs to the SMC family.</text>
</comment>
<dbReference type="FunFam" id="3.40.50.300:FF:000901">
    <property type="entry name" value="Chromosome partition protein Smc"/>
    <property type="match status" value="1"/>
</dbReference>
<dbReference type="HAMAP" id="MF_01894">
    <property type="entry name" value="Smc_prok"/>
    <property type="match status" value="1"/>
</dbReference>
<evidence type="ECO:0000256" key="1">
    <source>
        <dbReference type="ARBA" id="ARBA00004496"/>
    </source>
</evidence>
<protein>
    <recommendedName>
        <fullName evidence="7">Chromosome partition protein Smc</fullName>
    </recommendedName>
</protein>
<dbReference type="Gene3D" id="3.40.50.300">
    <property type="entry name" value="P-loop containing nucleotide triphosphate hydrolases"/>
    <property type="match status" value="2"/>
</dbReference>
<evidence type="ECO:0000256" key="6">
    <source>
        <dbReference type="ARBA" id="ARBA00023125"/>
    </source>
</evidence>
<keyword evidence="4 7" id="KW-0067">ATP-binding</keyword>
<evidence type="ECO:0000256" key="3">
    <source>
        <dbReference type="ARBA" id="ARBA00022741"/>
    </source>
</evidence>
<dbReference type="SMART" id="SM00968">
    <property type="entry name" value="SMC_hinge"/>
    <property type="match status" value="1"/>
</dbReference>
<proteinExistence type="inferred from homology"/>
<dbReference type="InterPro" id="IPR027417">
    <property type="entry name" value="P-loop_NTPase"/>
</dbReference>
<dbReference type="GO" id="GO:0007062">
    <property type="term" value="P:sister chromatid cohesion"/>
    <property type="evidence" value="ECO:0007669"/>
    <property type="project" value="InterPro"/>
</dbReference>
<dbReference type="InterPro" id="IPR024704">
    <property type="entry name" value="SMC"/>
</dbReference>
<dbReference type="GO" id="GO:0007059">
    <property type="term" value="P:chromosome segregation"/>
    <property type="evidence" value="ECO:0007669"/>
    <property type="project" value="UniProtKB-UniRule"/>
</dbReference>
<dbReference type="InterPro" id="IPR036277">
    <property type="entry name" value="SMC_hinge_sf"/>
</dbReference>
<keyword evidence="10" id="KW-1185">Reference proteome</keyword>
<dbReference type="FunFam" id="3.40.50.300:FF:000984">
    <property type="entry name" value="Chromosome partition protein Smc"/>
    <property type="match status" value="1"/>
</dbReference>
<dbReference type="GO" id="GO:0006260">
    <property type="term" value="P:DNA replication"/>
    <property type="evidence" value="ECO:0007669"/>
    <property type="project" value="UniProtKB-UniRule"/>
</dbReference>
<feature type="coiled-coil region" evidence="7">
    <location>
        <begin position="992"/>
        <end position="1033"/>
    </location>
</feature>
<dbReference type="GO" id="GO:0016887">
    <property type="term" value="F:ATP hydrolysis activity"/>
    <property type="evidence" value="ECO:0007669"/>
    <property type="project" value="InterPro"/>
</dbReference>
<dbReference type="STRING" id="1121266.SAMN02745883_00183"/>
<feature type="coiled-coil region" evidence="7">
    <location>
        <begin position="167"/>
        <end position="471"/>
    </location>
</feature>
<gene>
    <name evidence="7" type="primary">smc</name>
    <name evidence="9" type="ORF">SAMN02745883_00183</name>
</gene>
<dbReference type="Pfam" id="PF06470">
    <property type="entry name" value="SMC_hinge"/>
    <property type="match status" value="1"/>
</dbReference>
<dbReference type="Pfam" id="PF02463">
    <property type="entry name" value="SMC_N"/>
    <property type="match status" value="1"/>
</dbReference>